<organism evidence="1">
    <name type="scientific">mine drainage metagenome</name>
    <dbReference type="NCBI Taxonomy" id="410659"/>
    <lineage>
        <taxon>unclassified sequences</taxon>
        <taxon>metagenomes</taxon>
        <taxon>ecological metagenomes</taxon>
    </lineage>
</organism>
<accession>A0A1J5PES3</accession>
<proteinExistence type="predicted"/>
<sequence length="146" mass="16275">MEIPDVASLHPGYACRPIFVIISNNRITTRNIKMVTPMLDKPEKTRELIDILDAAVPFEVDMMPDLIAHLAQQQNPVAIKSIETVSKVSYLGDPGGIMCHIQPEHAESAVVISLTHVRVRRTLPFAAAVLGYQKHRLKKLKKQTGM</sequence>
<protein>
    <submittedName>
        <fullName evidence="1">Uncharacterized protein</fullName>
    </submittedName>
</protein>
<name>A0A1J5PES3_9ZZZZ</name>
<gene>
    <name evidence="1" type="ORF">GALL_524180</name>
</gene>
<evidence type="ECO:0000313" key="1">
    <source>
        <dbReference type="EMBL" id="OIQ66020.1"/>
    </source>
</evidence>
<dbReference type="AlphaFoldDB" id="A0A1J5PES3"/>
<reference evidence="1" key="1">
    <citation type="submission" date="2016-10" db="EMBL/GenBank/DDBJ databases">
        <title>Sequence of Gallionella enrichment culture.</title>
        <authorList>
            <person name="Poehlein A."/>
            <person name="Muehling M."/>
            <person name="Daniel R."/>
        </authorList>
    </citation>
    <scope>NUCLEOTIDE SEQUENCE</scope>
</reference>
<dbReference type="EMBL" id="MLJW01006891">
    <property type="protein sequence ID" value="OIQ66020.1"/>
    <property type="molecule type" value="Genomic_DNA"/>
</dbReference>
<comment type="caution">
    <text evidence="1">The sequence shown here is derived from an EMBL/GenBank/DDBJ whole genome shotgun (WGS) entry which is preliminary data.</text>
</comment>